<evidence type="ECO:0000256" key="4">
    <source>
        <dbReference type="ARBA" id="ARBA00023136"/>
    </source>
</evidence>
<evidence type="ECO:0000256" key="2">
    <source>
        <dbReference type="ARBA" id="ARBA00022692"/>
    </source>
</evidence>
<dbReference type="Proteomes" id="UP000807115">
    <property type="component" value="Chromosome 7"/>
</dbReference>
<comment type="caution">
    <text evidence="8">The sequence shown here is derived from an EMBL/GenBank/DDBJ whole genome shotgun (WGS) entry which is preliminary data.</text>
</comment>
<dbReference type="OrthoDB" id="630676at2759"/>
<dbReference type="OMA" id="YRNCTTK"/>
<dbReference type="KEGG" id="sbi:8067023"/>
<sequence>MGTPYHLQSPGTIINKLMNRKQLPLALPQPPPVDPSKVIEQPPALPRSPLVDQSNEQPPVLPQSQPVDPPKITEQPRALRQPSRAPSKIILQPRHRTSPAMWCAAIVCFAFSILLIVAGVVILIIFLAVKPRPPSFDTANAILNSIYVDSPAPYFNNDMTLVANISNPNQKIDLVFRSATIELFFQDRPMAVQALPPFLQRRGQFQVLNMHLVSSRVLLPPEMAVKMVNQVRSNRVVYTIKGAFKVEARFGFGHYSYWMYTICELELTAPPCGVLVARRCRTK</sequence>
<proteinExistence type="predicted"/>
<reference evidence="8" key="2">
    <citation type="submission" date="2020-10" db="EMBL/GenBank/DDBJ databases">
        <authorList>
            <person name="Cooper E.A."/>
            <person name="Brenton Z.W."/>
            <person name="Flinn B.S."/>
            <person name="Jenkins J."/>
            <person name="Shu S."/>
            <person name="Flowers D."/>
            <person name="Luo F."/>
            <person name="Wang Y."/>
            <person name="Xia P."/>
            <person name="Barry K."/>
            <person name="Daum C."/>
            <person name="Lipzen A."/>
            <person name="Yoshinaga Y."/>
            <person name="Schmutz J."/>
            <person name="Saski C."/>
            <person name="Vermerris W."/>
            <person name="Kresovich S."/>
        </authorList>
    </citation>
    <scope>NUCLEOTIDE SEQUENCE</scope>
</reference>
<accession>A0A921QPX7</accession>
<evidence type="ECO:0000313" key="9">
    <source>
        <dbReference type="Proteomes" id="UP000807115"/>
    </source>
</evidence>
<evidence type="ECO:0000256" key="5">
    <source>
        <dbReference type="SAM" id="MobiDB-lite"/>
    </source>
</evidence>
<comment type="subcellular location">
    <subcellularLocation>
        <location evidence="1">Membrane</location>
        <topology evidence="1">Single-pass membrane protein</topology>
    </subcellularLocation>
</comment>
<evidence type="ECO:0000256" key="3">
    <source>
        <dbReference type="ARBA" id="ARBA00022989"/>
    </source>
</evidence>
<dbReference type="PANTHER" id="PTHR31234">
    <property type="entry name" value="LATE EMBRYOGENESIS ABUNDANT (LEA) HYDROXYPROLINE-RICH GLYCOPROTEIN FAMILY"/>
    <property type="match status" value="1"/>
</dbReference>
<keyword evidence="3 6" id="KW-1133">Transmembrane helix</keyword>
<feature type="compositionally biased region" description="Polar residues" evidence="5">
    <location>
        <begin position="51"/>
        <end position="66"/>
    </location>
</feature>
<reference evidence="8" key="1">
    <citation type="journal article" date="2019" name="BMC Genomics">
        <title>A new reference genome for Sorghum bicolor reveals high levels of sequence similarity between sweet and grain genotypes: implications for the genetics of sugar metabolism.</title>
        <authorList>
            <person name="Cooper E.A."/>
            <person name="Brenton Z.W."/>
            <person name="Flinn B.S."/>
            <person name="Jenkins J."/>
            <person name="Shu S."/>
            <person name="Flowers D."/>
            <person name="Luo F."/>
            <person name="Wang Y."/>
            <person name="Xia P."/>
            <person name="Barry K."/>
            <person name="Daum C."/>
            <person name="Lipzen A."/>
            <person name="Yoshinaga Y."/>
            <person name="Schmutz J."/>
            <person name="Saski C."/>
            <person name="Vermerris W."/>
            <person name="Kresovich S."/>
        </authorList>
    </citation>
    <scope>NUCLEOTIDE SEQUENCE</scope>
</reference>
<feature type="transmembrane region" description="Helical" evidence="6">
    <location>
        <begin position="102"/>
        <end position="129"/>
    </location>
</feature>
<feature type="region of interest" description="Disordered" evidence="5">
    <location>
        <begin position="24"/>
        <end position="90"/>
    </location>
</feature>
<dbReference type="InterPro" id="IPR044839">
    <property type="entry name" value="NDR1-like"/>
</dbReference>
<keyword evidence="4 6" id="KW-0472">Membrane</keyword>
<dbReference type="Pfam" id="PF03168">
    <property type="entry name" value="LEA_2"/>
    <property type="match status" value="1"/>
</dbReference>
<dbReference type="EMBL" id="CM027686">
    <property type="protein sequence ID" value="KAG0524707.1"/>
    <property type="molecule type" value="Genomic_DNA"/>
</dbReference>
<gene>
    <name evidence="8" type="ORF">BDA96_07G234700</name>
</gene>
<dbReference type="InterPro" id="IPR004864">
    <property type="entry name" value="LEA_2"/>
</dbReference>
<dbReference type="AlphaFoldDB" id="A0A921QPX7"/>
<organism evidence="8 9">
    <name type="scientific">Sorghum bicolor</name>
    <name type="common">Sorghum</name>
    <name type="synonym">Sorghum vulgare</name>
    <dbReference type="NCBI Taxonomy" id="4558"/>
    <lineage>
        <taxon>Eukaryota</taxon>
        <taxon>Viridiplantae</taxon>
        <taxon>Streptophyta</taxon>
        <taxon>Embryophyta</taxon>
        <taxon>Tracheophyta</taxon>
        <taxon>Spermatophyta</taxon>
        <taxon>Magnoliopsida</taxon>
        <taxon>Liliopsida</taxon>
        <taxon>Poales</taxon>
        <taxon>Poaceae</taxon>
        <taxon>PACMAD clade</taxon>
        <taxon>Panicoideae</taxon>
        <taxon>Andropogonodae</taxon>
        <taxon>Andropogoneae</taxon>
        <taxon>Sorghinae</taxon>
        <taxon>Sorghum</taxon>
    </lineage>
</organism>
<evidence type="ECO:0000256" key="6">
    <source>
        <dbReference type="SAM" id="Phobius"/>
    </source>
</evidence>
<dbReference type="GO" id="GO:0098542">
    <property type="term" value="P:defense response to other organism"/>
    <property type="evidence" value="ECO:0007669"/>
    <property type="project" value="InterPro"/>
</dbReference>
<dbReference type="GO" id="GO:0016020">
    <property type="term" value="C:membrane"/>
    <property type="evidence" value="ECO:0007669"/>
    <property type="project" value="UniProtKB-SubCell"/>
</dbReference>
<evidence type="ECO:0000259" key="7">
    <source>
        <dbReference type="Pfam" id="PF03168"/>
    </source>
</evidence>
<dbReference type="PANTHER" id="PTHR31234:SF42">
    <property type="entry name" value="LATE EMBRYOGENESIS ABUNDANT (LEA) HYDROXYPROLINE-RICH GLYCOPROTEIN FAMILY"/>
    <property type="match status" value="1"/>
</dbReference>
<evidence type="ECO:0000313" key="8">
    <source>
        <dbReference type="EMBL" id="KAG0524707.1"/>
    </source>
</evidence>
<feature type="domain" description="Late embryogenesis abundant protein LEA-2 subgroup" evidence="7">
    <location>
        <begin position="164"/>
        <end position="253"/>
    </location>
</feature>
<protein>
    <recommendedName>
        <fullName evidence="7">Late embryogenesis abundant protein LEA-2 subgroup domain-containing protein</fullName>
    </recommendedName>
</protein>
<keyword evidence="2 6" id="KW-0812">Transmembrane</keyword>
<evidence type="ECO:0000256" key="1">
    <source>
        <dbReference type="ARBA" id="ARBA00004167"/>
    </source>
</evidence>
<dbReference type="Gramene" id="EES14318">
    <property type="protein sequence ID" value="EES14318"/>
    <property type="gene ID" value="SORBI_3007G220200"/>
</dbReference>
<name>A0A921QPX7_SORBI</name>